<feature type="signal peptide" evidence="1">
    <location>
        <begin position="1"/>
        <end position="17"/>
    </location>
</feature>
<evidence type="ECO:0000313" key="3">
    <source>
        <dbReference type="Proteomes" id="UP000243579"/>
    </source>
</evidence>
<dbReference type="AlphaFoldDB" id="A0A1V9YIT2"/>
<proteinExistence type="predicted"/>
<dbReference type="Proteomes" id="UP000243579">
    <property type="component" value="Unassembled WGS sequence"/>
</dbReference>
<keyword evidence="3" id="KW-1185">Reference proteome</keyword>
<organism evidence="2 3">
    <name type="scientific">Achlya hypogyna</name>
    <name type="common">Oomycete</name>
    <name type="synonym">Protoachlya hypogyna</name>
    <dbReference type="NCBI Taxonomy" id="1202772"/>
    <lineage>
        <taxon>Eukaryota</taxon>
        <taxon>Sar</taxon>
        <taxon>Stramenopiles</taxon>
        <taxon>Oomycota</taxon>
        <taxon>Saprolegniomycetes</taxon>
        <taxon>Saprolegniales</taxon>
        <taxon>Achlyaceae</taxon>
        <taxon>Achlya</taxon>
    </lineage>
</organism>
<dbReference type="OrthoDB" id="69915at2759"/>
<name>A0A1V9YIT2_ACHHY</name>
<comment type="caution">
    <text evidence="2">The sequence shown here is derived from an EMBL/GenBank/DDBJ whole genome shotgun (WGS) entry which is preliminary data.</text>
</comment>
<accession>A0A1V9YIT2</accession>
<dbReference type="PANTHER" id="PTHR34859:SF2">
    <property type="entry name" value="LYSM DOMAIN-CONTAINING PROTEIN"/>
    <property type="match status" value="1"/>
</dbReference>
<gene>
    <name evidence="2" type="ORF">ACHHYP_11623</name>
</gene>
<feature type="chain" id="PRO_5012054237" description="Secreted protein" evidence="1">
    <location>
        <begin position="18"/>
        <end position="433"/>
    </location>
</feature>
<sequence>MRASIIQLLVATTTVFATEPGIVYYEGGLEVTKRVASLAAPVEQAPLRGAALDIAKDVGAIAREGLTRNNTASVIRHAQVAGTLSDAEMDTIWAAAHNGGLAVLTDESINGSLALDLQSISKYGLTAANGASLMNNVQSALDIGTLVVKDGAALINAIRAIIKNPNLSNGASIVDAIQTLIMDAAGLFDANPKVCRRQGVGRGAGTPAVPQCLPGEESYGALCYPKCKEGYEAIGCCICRKKGCSGVDGVTDIGVSCTKPAAYGRGSGYAIWNEDKCNKENAQGCEKNGAMWYPKCGKGFHNVGCCICSPDCPSGTTDDGAYCRKDSYGRGVGVSRLGCDKGLDKSGLFCYPPCAANQTGVGPLCWPHCVTPASVDCGLFCTSTVATCVSTTVDIVGASAKITLSLVAQDYTGAIASAVQIGGKYFNLEQCPK</sequence>
<evidence type="ECO:0000256" key="1">
    <source>
        <dbReference type="SAM" id="SignalP"/>
    </source>
</evidence>
<keyword evidence="1" id="KW-0732">Signal</keyword>
<reference evidence="2 3" key="1">
    <citation type="journal article" date="2014" name="Genome Biol. Evol.">
        <title>The secreted proteins of Achlya hypogyna and Thraustotheca clavata identify the ancestral oomycete secretome and reveal gene acquisitions by horizontal gene transfer.</title>
        <authorList>
            <person name="Misner I."/>
            <person name="Blouin N."/>
            <person name="Leonard G."/>
            <person name="Richards T.A."/>
            <person name="Lane C.E."/>
        </authorList>
    </citation>
    <scope>NUCLEOTIDE SEQUENCE [LARGE SCALE GENOMIC DNA]</scope>
    <source>
        <strain evidence="2 3">ATCC 48635</strain>
    </source>
</reference>
<dbReference type="STRING" id="1202772.A0A1V9YIT2"/>
<evidence type="ECO:0008006" key="4">
    <source>
        <dbReference type="Google" id="ProtNLM"/>
    </source>
</evidence>
<evidence type="ECO:0000313" key="2">
    <source>
        <dbReference type="EMBL" id="OQR85644.1"/>
    </source>
</evidence>
<dbReference type="PANTHER" id="PTHR34859">
    <property type="entry name" value="UNNAMED PRODUCT"/>
    <property type="match status" value="1"/>
</dbReference>
<dbReference type="EMBL" id="JNBR01001646">
    <property type="protein sequence ID" value="OQR85644.1"/>
    <property type="molecule type" value="Genomic_DNA"/>
</dbReference>
<protein>
    <recommendedName>
        <fullName evidence="4">Secreted protein</fullName>
    </recommendedName>
</protein>